<keyword evidence="2" id="KW-1185">Reference proteome</keyword>
<gene>
    <name evidence="1" type="ORF">Q7A36_25140</name>
</gene>
<evidence type="ECO:0000313" key="2">
    <source>
        <dbReference type="Proteomes" id="UP001243009"/>
    </source>
</evidence>
<proteinExistence type="predicted"/>
<dbReference type="EMBL" id="JAUTWS010000032">
    <property type="protein sequence ID" value="MDO9711657.1"/>
    <property type="molecule type" value="Genomic_DNA"/>
</dbReference>
<accession>A0ABT9E6B3</accession>
<evidence type="ECO:0000313" key="1">
    <source>
        <dbReference type="EMBL" id="MDO9711657.1"/>
    </source>
</evidence>
<name>A0ABT9E6B3_9PROT</name>
<dbReference type="NCBIfam" id="TIGR01987">
    <property type="entry name" value="HI0074"/>
    <property type="match status" value="1"/>
</dbReference>
<dbReference type="Proteomes" id="UP001243009">
    <property type="component" value="Unassembled WGS sequence"/>
</dbReference>
<comment type="caution">
    <text evidence="1">The sequence shown here is derived from an EMBL/GenBank/DDBJ whole genome shotgun (WGS) entry which is preliminary data.</text>
</comment>
<dbReference type="SUPFAM" id="SSF81593">
    <property type="entry name" value="Nucleotidyltransferase substrate binding subunit/domain"/>
    <property type="match status" value="1"/>
</dbReference>
<dbReference type="InterPro" id="IPR010235">
    <property type="entry name" value="HepT"/>
</dbReference>
<organism evidence="1 2">
    <name type="scientific">Paracraurococcus lichenis</name>
    <dbReference type="NCBI Taxonomy" id="3064888"/>
    <lineage>
        <taxon>Bacteria</taxon>
        <taxon>Pseudomonadati</taxon>
        <taxon>Pseudomonadota</taxon>
        <taxon>Alphaproteobacteria</taxon>
        <taxon>Acetobacterales</taxon>
        <taxon>Roseomonadaceae</taxon>
        <taxon>Paracraurococcus</taxon>
    </lineage>
</organism>
<protein>
    <submittedName>
        <fullName evidence="1">HI0074 family nucleotidyltransferase substrate-binding subunit</fullName>
    </submittedName>
</protein>
<reference evidence="1 2" key="1">
    <citation type="submission" date="2023-08" db="EMBL/GenBank/DDBJ databases">
        <title>The draft genome sequence of Paracraurococcus sp. LOR1-02.</title>
        <authorList>
            <person name="Kingkaew E."/>
            <person name="Tanasupawat S."/>
        </authorList>
    </citation>
    <scope>NUCLEOTIDE SEQUENCE [LARGE SCALE GENOMIC DNA]</scope>
    <source>
        <strain evidence="1 2">LOR1-02</strain>
    </source>
</reference>
<dbReference type="Gene3D" id="1.20.120.330">
    <property type="entry name" value="Nucleotidyltransferases domain 2"/>
    <property type="match status" value="1"/>
</dbReference>
<dbReference type="RefSeq" id="WP_305106513.1">
    <property type="nucleotide sequence ID" value="NZ_JAUTWS010000032.1"/>
</dbReference>
<sequence>MNNDPEERRAILLRAMDRFEEVLAKDLEAEPALVDSAIQRFEFSIELFWRLLQSVLEREGVRVASPRAAFRAAYAQGWLDGEAIWLAMIDDRNRTSHTYDEGIAQDVLSRLPSHLQAMREALARIPRD</sequence>
<dbReference type="Pfam" id="PF08780">
    <property type="entry name" value="NTase_sub_bind"/>
    <property type="match status" value="1"/>
</dbReference>